<keyword evidence="4" id="KW-0274">FAD</keyword>
<evidence type="ECO:0000256" key="1">
    <source>
        <dbReference type="ARBA" id="ARBA00001974"/>
    </source>
</evidence>
<proteinExistence type="inferred from homology"/>
<evidence type="ECO:0000313" key="8">
    <source>
        <dbReference type="Proteomes" id="UP000541969"/>
    </source>
</evidence>
<dbReference type="GO" id="GO:0071949">
    <property type="term" value="F:FAD binding"/>
    <property type="evidence" value="ECO:0007669"/>
    <property type="project" value="InterPro"/>
</dbReference>
<feature type="domain" description="FAD-binding PCMH-type" evidence="6">
    <location>
        <begin position="42"/>
        <end position="209"/>
    </location>
</feature>
<accession>A0A853CLP5</accession>
<dbReference type="InterPro" id="IPR036318">
    <property type="entry name" value="FAD-bd_PCMH-like_sf"/>
</dbReference>
<protein>
    <submittedName>
        <fullName evidence="7">FAD/FMN-containing dehydrogenase</fullName>
    </submittedName>
</protein>
<dbReference type="SUPFAM" id="SSF56176">
    <property type="entry name" value="FAD-binding/transporter-associated domain-like"/>
    <property type="match status" value="1"/>
</dbReference>
<dbReference type="GO" id="GO:0016491">
    <property type="term" value="F:oxidoreductase activity"/>
    <property type="evidence" value="ECO:0007669"/>
    <property type="project" value="UniProtKB-KW"/>
</dbReference>
<evidence type="ECO:0000256" key="3">
    <source>
        <dbReference type="ARBA" id="ARBA00022630"/>
    </source>
</evidence>
<dbReference type="Gene3D" id="3.40.462.20">
    <property type="match status" value="1"/>
</dbReference>
<sequence>MTTAPERALPATRPPLLDLAARLRGRLLLPGGDRFTTRTAALPLPPLAVVEAATAEDVVAAVRFAGRHGLELAVQATGLGATPCSESTLLVATAGLDECTVHEEGWARVGAGVRWQRVLDEAGAHGLAALAGSSPAAGVVGQTLGGGLGPVARTYGLASDRVRAFEVVTGDGVLRRVTPTEHPDLFWGLRGGRGALGVVTAVEFDLLAVDELYAGALEFDGADAATVLHRWASWSAGLPRQATTSIALLRSAGERVVAVRFAWVGDADAGAAVLAPLRECAVPLHDGVRVRPYADMGQIHRVSAPPGPVSEAQLLLDALPPATIEVLLAVAGPAAASPQLLVELRQLGGAIARFPERASAFSHRDGAFSLVAVGPADDGAAEHAAGLLAALAPWSSGRGLATFGREEHPGALARVYDPATLRRLAGLAAHYDPHRILAGARGLHG</sequence>
<dbReference type="Gene3D" id="3.30.465.10">
    <property type="match status" value="1"/>
</dbReference>
<comment type="similarity">
    <text evidence="2">Belongs to the oxygen-dependent FAD-linked oxidoreductase family.</text>
</comment>
<evidence type="ECO:0000256" key="5">
    <source>
        <dbReference type="ARBA" id="ARBA00023002"/>
    </source>
</evidence>
<dbReference type="InterPro" id="IPR050416">
    <property type="entry name" value="FAD-linked_Oxidoreductase"/>
</dbReference>
<reference evidence="7 8" key="1">
    <citation type="submission" date="2020-07" db="EMBL/GenBank/DDBJ databases">
        <title>Sequencing the genomes of 1000 actinobacteria strains.</title>
        <authorList>
            <person name="Klenk H.-P."/>
        </authorList>
    </citation>
    <scope>NUCLEOTIDE SEQUENCE [LARGE SCALE GENOMIC DNA]</scope>
    <source>
        <strain evidence="7 8">DSM 104001</strain>
    </source>
</reference>
<comment type="cofactor">
    <cofactor evidence="1">
        <name>FAD</name>
        <dbReference type="ChEBI" id="CHEBI:57692"/>
    </cofactor>
</comment>
<evidence type="ECO:0000313" key="7">
    <source>
        <dbReference type="EMBL" id="NYJ08336.1"/>
    </source>
</evidence>
<keyword evidence="8" id="KW-1185">Reference proteome</keyword>
<keyword evidence="3" id="KW-0285">Flavoprotein</keyword>
<name>A0A853CLP5_9ACTN</name>
<dbReference type="InterPro" id="IPR016167">
    <property type="entry name" value="FAD-bd_PCMH_sub1"/>
</dbReference>
<evidence type="ECO:0000259" key="6">
    <source>
        <dbReference type="PROSITE" id="PS51387"/>
    </source>
</evidence>
<organism evidence="7 8">
    <name type="scientific">Petropleomorpha daqingensis</name>
    <dbReference type="NCBI Taxonomy" id="2026353"/>
    <lineage>
        <taxon>Bacteria</taxon>
        <taxon>Bacillati</taxon>
        <taxon>Actinomycetota</taxon>
        <taxon>Actinomycetes</taxon>
        <taxon>Geodermatophilales</taxon>
        <taxon>Geodermatophilaceae</taxon>
        <taxon>Petropleomorpha</taxon>
    </lineage>
</organism>
<gene>
    <name evidence="7" type="ORF">GGQ55_004614</name>
</gene>
<evidence type="ECO:0000256" key="4">
    <source>
        <dbReference type="ARBA" id="ARBA00022827"/>
    </source>
</evidence>
<dbReference type="PANTHER" id="PTHR42973">
    <property type="entry name" value="BINDING OXIDOREDUCTASE, PUTATIVE (AFU_ORTHOLOGUE AFUA_1G17690)-RELATED"/>
    <property type="match status" value="1"/>
</dbReference>
<dbReference type="Gene3D" id="3.30.43.10">
    <property type="entry name" value="Uridine Diphospho-n-acetylenolpyruvylglucosamine Reductase, domain 2"/>
    <property type="match status" value="1"/>
</dbReference>
<dbReference type="RefSeq" id="WP_179720838.1">
    <property type="nucleotide sequence ID" value="NZ_JACBZT010000001.1"/>
</dbReference>
<keyword evidence="5" id="KW-0560">Oxidoreductase</keyword>
<dbReference type="EMBL" id="JACBZT010000001">
    <property type="protein sequence ID" value="NYJ08336.1"/>
    <property type="molecule type" value="Genomic_DNA"/>
</dbReference>
<dbReference type="Proteomes" id="UP000541969">
    <property type="component" value="Unassembled WGS sequence"/>
</dbReference>
<dbReference type="InterPro" id="IPR016169">
    <property type="entry name" value="FAD-bd_PCMH_sub2"/>
</dbReference>
<dbReference type="PROSITE" id="PS51387">
    <property type="entry name" value="FAD_PCMH"/>
    <property type="match status" value="1"/>
</dbReference>
<dbReference type="InterPro" id="IPR006094">
    <property type="entry name" value="Oxid_FAD_bind_N"/>
</dbReference>
<dbReference type="InterPro" id="IPR016166">
    <property type="entry name" value="FAD-bd_PCMH"/>
</dbReference>
<dbReference type="Pfam" id="PF01565">
    <property type="entry name" value="FAD_binding_4"/>
    <property type="match status" value="1"/>
</dbReference>
<dbReference type="AlphaFoldDB" id="A0A853CLP5"/>
<dbReference type="PANTHER" id="PTHR42973:SF39">
    <property type="entry name" value="FAD-BINDING PCMH-TYPE DOMAIN-CONTAINING PROTEIN"/>
    <property type="match status" value="1"/>
</dbReference>
<evidence type="ECO:0000256" key="2">
    <source>
        <dbReference type="ARBA" id="ARBA00005466"/>
    </source>
</evidence>
<comment type="caution">
    <text evidence="7">The sequence shown here is derived from an EMBL/GenBank/DDBJ whole genome shotgun (WGS) entry which is preliminary data.</text>
</comment>